<accession>A0AAD4H622</accession>
<gene>
    <name evidence="1" type="ORF">BGZ95_009014</name>
</gene>
<dbReference type="InterPro" id="IPR008250">
    <property type="entry name" value="ATPase_P-typ_transduc_dom_A_sf"/>
</dbReference>
<sequence>MVSALALEKVMRAHKPTEKRTGELLQMNLNQLSAADMDVVNFILLKNNHRVPSDDIILSTSEAEGLCFIETKDLDGETSLKIPHQRQRAHLQGIPHHAGQEALTRQYYWTCLLALRKQPPQSLRTLDYLQYDV</sequence>
<evidence type="ECO:0000313" key="2">
    <source>
        <dbReference type="Proteomes" id="UP001194580"/>
    </source>
</evidence>
<comment type="caution">
    <text evidence="1">The sequence shown here is derived from an EMBL/GenBank/DDBJ whole genome shotgun (WGS) entry which is preliminary data.</text>
</comment>
<keyword evidence="2" id="KW-1185">Reference proteome</keyword>
<proteinExistence type="predicted"/>
<protein>
    <submittedName>
        <fullName evidence="1">Uncharacterized protein</fullName>
    </submittedName>
</protein>
<dbReference type="Proteomes" id="UP001194580">
    <property type="component" value="Unassembled WGS sequence"/>
</dbReference>
<dbReference type="GO" id="GO:0140326">
    <property type="term" value="F:ATPase-coupled intramembrane lipid transporter activity"/>
    <property type="evidence" value="ECO:0007669"/>
    <property type="project" value="TreeGrafter"/>
</dbReference>
<dbReference type="GO" id="GO:0045332">
    <property type="term" value="P:phospholipid translocation"/>
    <property type="evidence" value="ECO:0007669"/>
    <property type="project" value="TreeGrafter"/>
</dbReference>
<dbReference type="SUPFAM" id="SSF81653">
    <property type="entry name" value="Calcium ATPase, transduction domain A"/>
    <property type="match status" value="1"/>
</dbReference>
<evidence type="ECO:0000313" key="1">
    <source>
        <dbReference type="EMBL" id="KAG0275263.1"/>
    </source>
</evidence>
<dbReference type="EMBL" id="JAAAIL010000500">
    <property type="protein sequence ID" value="KAG0275263.1"/>
    <property type="molecule type" value="Genomic_DNA"/>
</dbReference>
<dbReference type="PANTHER" id="PTHR24092">
    <property type="entry name" value="PROBABLE PHOSPHOLIPID-TRANSPORTING ATPASE"/>
    <property type="match status" value="1"/>
</dbReference>
<organism evidence="1 2">
    <name type="scientific">Linnemannia exigua</name>
    <dbReference type="NCBI Taxonomy" id="604196"/>
    <lineage>
        <taxon>Eukaryota</taxon>
        <taxon>Fungi</taxon>
        <taxon>Fungi incertae sedis</taxon>
        <taxon>Mucoromycota</taxon>
        <taxon>Mortierellomycotina</taxon>
        <taxon>Mortierellomycetes</taxon>
        <taxon>Mortierellales</taxon>
        <taxon>Mortierellaceae</taxon>
        <taxon>Linnemannia</taxon>
    </lineage>
</organism>
<reference evidence="1" key="1">
    <citation type="journal article" date="2020" name="Fungal Divers.">
        <title>Resolving the Mortierellaceae phylogeny through synthesis of multi-gene phylogenetics and phylogenomics.</title>
        <authorList>
            <person name="Vandepol N."/>
            <person name="Liber J."/>
            <person name="Desiro A."/>
            <person name="Na H."/>
            <person name="Kennedy M."/>
            <person name="Barry K."/>
            <person name="Grigoriev I.V."/>
            <person name="Miller A.N."/>
            <person name="O'Donnell K."/>
            <person name="Stajich J.E."/>
            <person name="Bonito G."/>
        </authorList>
    </citation>
    <scope>NUCLEOTIDE SEQUENCE</scope>
    <source>
        <strain evidence="1">NRRL 28262</strain>
    </source>
</reference>
<dbReference type="GO" id="GO:0005886">
    <property type="term" value="C:plasma membrane"/>
    <property type="evidence" value="ECO:0007669"/>
    <property type="project" value="TreeGrafter"/>
</dbReference>
<name>A0AAD4H622_9FUNG</name>
<dbReference type="AlphaFoldDB" id="A0AAD4H622"/>